<feature type="region of interest" description="Disordered" evidence="1">
    <location>
        <begin position="384"/>
        <end position="409"/>
    </location>
</feature>
<evidence type="ECO:0000256" key="2">
    <source>
        <dbReference type="SAM" id="Phobius"/>
    </source>
</evidence>
<dbReference type="Proteomes" id="UP000639973">
    <property type="component" value="Unassembled WGS sequence"/>
</dbReference>
<protein>
    <recommendedName>
        <fullName evidence="5">PEGA domain-containing protein</fullName>
    </recommendedName>
</protein>
<name>A0ABQ2G068_9DEIO</name>
<accession>A0ABQ2G068</accession>
<evidence type="ECO:0008006" key="5">
    <source>
        <dbReference type="Google" id="ProtNLM"/>
    </source>
</evidence>
<evidence type="ECO:0000313" key="3">
    <source>
        <dbReference type="EMBL" id="GGL67612.1"/>
    </source>
</evidence>
<evidence type="ECO:0000313" key="4">
    <source>
        <dbReference type="Proteomes" id="UP000639973"/>
    </source>
</evidence>
<gene>
    <name evidence="3" type="ORF">GCM10010840_02060</name>
</gene>
<feature type="compositionally biased region" description="Basic and acidic residues" evidence="1">
    <location>
        <begin position="323"/>
        <end position="333"/>
    </location>
</feature>
<proteinExistence type="predicted"/>
<comment type="caution">
    <text evidence="3">The sequence shown here is derived from an EMBL/GenBank/DDBJ whole genome shotgun (WGS) entry which is preliminary data.</text>
</comment>
<dbReference type="EMBL" id="BMOL01000001">
    <property type="protein sequence ID" value="GGL67612.1"/>
    <property type="molecule type" value="Genomic_DNA"/>
</dbReference>
<evidence type="ECO:0000256" key="1">
    <source>
        <dbReference type="SAM" id="MobiDB-lite"/>
    </source>
</evidence>
<keyword evidence="2" id="KW-1133">Transmembrane helix</keyword>
<sequence>MKPIGPYVAVQALPPPATGVAAADSSVQTLRATDRLTGIPVLLHLLPHAQSLPELPFSPHLLPVVDSGVDGEVTYLVTELPLQAHPASDPLLSARGALAALSALHQEGLAHGGVSGTQLWNHDGGVALAGAGLPWRKDATPQADLSDLAVTLQALGALPEVLRPLRDRPGTLSAHAALALLGGAVGREAGAMPPPDQPAPPVEGARVRPLPAGASGAGPAGSVSPAVREAAATQPHGTAAPDVQPSPAAGSPSTGESSGAPRTETAGTDTGPPSAAVSPFSNAPAGQPETPQERRKRQNDERREQALLDSQAAAVRKAARLKAQREEEEREMARAAELSALGVPVPEPFQMGFDLEGEGGEAATNASPSGLRAREVERLPASLRRPAARQTDAAVQRLPGGDSASPRPAARNLAPIRIGWDEDDSWRVVRAAPKAGQSPSRLLLIPIVLAVAALLGAGLLWALRPEASTPTPAGTAASVSSDVVFTLRGAAGVTARLSVVSAPSGANLKADQALGVIPGKISFPVQGTYQLKVLAQGYQPATLEVTVPRTQPVTIDLGN</sequence>
<keyword evidence="4" id="KW-1185">Reference proteome</keyword>
<feature type="region of interest" description="Disordered" evidence="1">
    <location>
        <begin position="188"/>
        <end position="333"/>
    </location>
</feature>
<feature type="transmembrane region" description="Helical" evidence="2">
    <location>
        <begin position="442"/>
        <end position="463"/>
    </location>
</feature>
<keyword evidence="2" id="KW-0812">Transmembrane</keyword>
<dbReference type="RefSeq" id="WP_188968120.1">
    <property type="nucleotide sequence ID" value="NZ_BMOL01000001.1"/>
</dbReference>
<feature type="compositionally biased region" description="Pro residues" evidence="1">
    <location>
        <begin position="192"/>
        <end position="201"/>
    </location>
</feature>
<organism evidence="3 4">
    <name type="scientific">Deinococcus aerolatus</name>
    <dbReference type="NCBI Taxonomy" id="522487"/>
    <lineage>
        <taxon>Bacteria</taxon>
        <taxon>Thermotogati</taxon>
        <taxon>Deinococcota</taxon>
        <taxon>Deinococci</taxon>
        <taxon>Deinococcales</taxon>
        <taxon>Deinococcaceae</taxon>
        <taxon>Deinococcus</taxon>
    </lineage>
</organism>
<reference evidence="4" key="1">
    <citation type="journal article" date="2019" name="Int. J. Syst. Evol. Microbiol.">
        <title>The Global Catalogue of Microorganisms (GCM) 10K type strain sequencing project: providing services to taxonomists for standard genome sequencing and annotation.</title>
        <authorList>
            <consortium name="The Broad Institute Genomics Platform"/>
            <consortium name="The Broad Institute Genome Sequencing Center for Infectious Disease"/>
            <person name="Wu L."/>
            <person name="Ma J."/>
        </authorList>
    </citation>
    <scope>NUCLEOTIDE SEQUENCE [LARGE SCALE GENOMIC DNA]</scope>
    <source>
        <strain evidence="4">JCM 15442</strain>
    </source>
</reference>
<keyword evidence="2" id="KW-0472">Membrane</keyword>